<dbReference type="OrthoDB" id="1291185at2759"/>
<accession>A0A9Q1MSW6</accession>
<evidence type="ECO:0008006" key="3">
    <source>
        <dbReference type="Google" id="ProtNLM"/>
    </source>
</evidence>
<evidence type="ECO:0000313" key="1">
    <source>
        <dbReference type="EMBL" id="KAJ8563602.1"/>
    </source>
</evidence>
<dbReference type="Proteomes" id="UP001152561">
    <property type="component" value="Unassembled WGS sequence"/>
</dbReference>
<gene>
    <name evidence="1" type="ORF">K7X08_032054</name>
</gene>
<protein>
    <recommendedName>
        <fullName evidence="3">Zinc finger GRF-type domain-containing protein</fullName>
    </recommendedName>
</protein>
<evidence type="ECO:0000313" key="2">
    <source>
        <dbReference type="Proteomes" id="UP001152561"/>
    </source>
</evidence>
<keyword evidence="2" id="KW-1185">Reference proteome</keyword>
<dbReference type="AlphaFoldDB" id="A0A9Q1MSW6"/>
<comment type="caution">
    <text evidence="1">The sequence shown here is derived from an EMBL/GenBank/DDBJ whole genome shotgun (WGS) entry which is preliminary data.</text>
</comment>
<organism evidence="1 2">
    <name type="scientific">Anisodus acutangulus</name>
    <dbReference type="NCBI Taxonomy" id="402998"/>
    <lineage>
        <taxon>Eukaryota</taxon>
        <taxon>Viridiplantae</taxon>
        <taxon>Streptophyta</taxon>
        <taxon>Embryophyta</taxon>
        <taxon>Tracheophyta</taxon>
        <taxon>Spermatophyta</taxon>
        <taxon>Magnoliopsida</taxon>
        <taxon>eudicotyledons</taxon>
        <taxon>Gunneridae</taxon>
        <taxon>Pentapetalae</taxon>
        <taxon>asterids</taxon>
        <taxon>lamiids</taxon>
        <taxon>Solanales</taxon>
        <taxon>Solanaceae</taxon>
        <taxon>Solanoideae</taxon>
        <taxon>Hyoscyameae</taxon>
        <taxon>Anisodus</taxon>
    </lineage>
</organism>
<sequence length="76" mass="8948">MDSSGSFMKEVIPELNKLCTDNEDPKMKLKVQCHRGVLQKMQISWSPNNPKRRLWSCPFYSAKKCNLFEWRGDLID</sequence>
<reference evidence="2" key="1">
    <citation type="journal article" date="2023" name="Proc. Natl. Acad. Sci. U.S.A.">
        <title>Genomic and structural basis for evolution of tropane alkaloid biosynthesis.</title>
        <authorList>
            <person name="Wanga Y.-J."/>
            <person name="Taina T."/>
            <person name="Yua J.-Y."/>
            <person name="Lia J."/>
            <person name="Xua B."/>
            <person name="Chenc J."/>
            <person name="D'Auriad J.C."/>
            <person name="Huanga J.-P."/>
            <person name="Huanga S.-X."/>
        </authorList>
    </citation>
    <scope>NUCLEOTIDE SEQUENCE [LARGE SCALE GENOMIC DNA]</scope>
    <source>
        <strain evidence="2">cv. KIB-2019</strain>
    </source>
</reference>
<name>A0A9Q1MSW6_9SOLA</name>
<dbReference type="EMBL" id="JAJAGQ010000005">
    <property type="protein sequence ID" value="KAJ8563602.1"/>
    <property type="molecule type" value="Genomic_DNA"/>
</dbReference>
<proteinExistence type="predicted"/>